<protein>
    <submittedName>
        <fullName evidence="2">Uncharacterized protein</fullName>
    </submittedName>
</protein>
<dbReference type="Gene3D" id="1.20.1250.10">
    <property type="match status" value="1"/>
</dbReference>
<evidence type="ECO:0000256" key="1">
    <source>
        <dbReference type="SAM" id="SignalP"/>
    </source>
</evidence>
<dbReference type="EMBL" id="JAICCE010000013">
    <property type="protein sequence ID" value="KAG9269806.1"/>
    <property type="molecule type" value="Genomic_DNA"/>
</dbReference>
<evidence type="ECO:0000313" key="2">
    <source>
        <dbReference type="EMBL" id="KAG9269806.1"/>
    </source>
</evidence>
<feature type="signal peptide" evidence="1">
    <location>
        <begin position="1"/>
        <end position="25"/>
    </location>
</feature>
<dbReference type="InterPro" id="IPR009079">
    <property type="entry name" value="4_helix_cytokine-like_core"/>
</dbReference>
<sequence length="200" mass="22316">SRMGSSRCLALFSALLALLMMCAHGAPAGARIQTRLDYSAGETLALKLNSEARHLYREVSTLDVLTAVTEPPLMIRPEDKCDPESLLENHEPCLMRVALALKNYSRIFGDAGLFKEGCTKCSKWKSNAVTVVEVTRKLLDELKQKHEAPEPLNPADWMIEGLLRDSVDRLYSFSIITARIFSFLSHQHQQTGNSVNDNLL</sequence>
<gene>
    <name evidence="2" type="ORF">AMEX_G16874</name>
</gene>
<name>A0A8T2LK79_ASTMX</name>
<feature type="non-terminal residue" evidence="2">
    <location>
        <position position="200"/>
    </location>
</feature>
<proteinExistence type="predicted"/>
<reference evidence="2 3" key="1">
    <citation type="submission" date="2021-07" db="EMBL/GenBank/DDBJ databases">
        <authorList>
            <person name="Imarazene B."/>
            <person name="Zahm M."/>
            <person name="Klopp C."/>
            <person name="Cabau C."/>
            <person name="Beille S."/>
            <person name="Jouanno E."/>
            <person name="Castinel A."/>
            <person name="Lluch J."/>
            <person name="Gil L."/>
            <person name="Kuchtly C."/>
            <person name="Lopez Roques C."/>
            <person name="Donnadieu C."/>
            <person name="Parrinello H."/>
            <person name="Journot L."/>
            <person name="Du K."/>
            <person name="Schartl M."/>
            <person name="Retaux S."/>
            <person name="Guiguen Y."/>
        </authorList>
    </citation>
    <scope>NUCLEOTIDE SEQUENCE [LARGE SCALE GENOMIC DNA]</scope>
    <source>
        <strain evidence="2">Pach_M1</strain>
        <tissue evidence="2">Testis</tissue>
    </source>
</reference>
<comment type="caution">
    <text evidence="2">The sequence shown here is derived from an EMBL/GenBank/DDBJ whole genome shotgun (WGS) entry which is preliminary data.</text>
</comment>
<feature type="chain" id="PRO_5035805639" evidence="1">
    <location>
        <begin position="26"/>
        <end position="200"/>
    </location>
</feature>
<dbReference type="AlphaFoldDB" id="A0A8T2LK79"/>
<keyword evidence="1" id="KW-0732">Signal</keyword>
<organism evidence="2 3">
    <name type="scientific">Astyanax mexicanus</name>
    <name type="common">Blind cave fish</name>
    <name type="synonym">Astyanax fasciatus mexicanus</name>
    <dbReference type="NCBI Taxonomy" id="7994"/>
    <lineage>
        <taxon>Eukaryota</taxon>
        <taxon>Metazoa</taxon>
        <taxon>Chordata</taxon>
        <taxon>Craniata</taxon>
        <taxon>Vertebrata</taxon>
        <taxon>Euteleostomi</taxon>
        <taxon>Actinopterygii</taxon>
        <taxon>Neopterygii</taxon>
        <taxon>Teleostei</taxon>
        <taxon>Ostariophysi</taxon>
        <taxon>Characiformes</taxon>
        <taxon>Characoidei</taxon>
        <taxon>Acestrorhamphidae</taxon>
        <taxon>Acestrorhamphinae</taxon>
        <taxon>Astyanax</taxon>
    </lineage>
</organism>
<accession>A0A8T2LK79</accession>
<dbReference type="Proteomes" id="UP000752171">
    <property type="component" value="Unassembled WGS sequence"/>
</dbReference>
<evidence type="ECO:0000313" key="3">
    <source>
        <dbReference type="Proteomes" id="UP000752171"/>
    </source>
</evidence>